<comment type="caution">
    <text evidence="3">The sequence shown here is derived from an EMBL/GenBank/DDBJ whole genome shotgun (WGS) entry which is preliminary data.</text>
</comment>
<reference evidence="3" key="1">
    <citation type="submission" date="2021-02" db="EMBL/GenBank/DDBJ databases">
        <authorList>
            <person name="Nowell W R."/>
        </authorList>
    </citation>
    <scope>NUCLEOTIDE SEQUENCE</scope>
</reference>
<evidence type="ECO:0000313" key="3">
    <source>
        <dbReference type="EMBL" id="CAF1482192.1"/>
    </source>
</evidence>
<dbReference type="OrthoDB" id="6503935at2759"/>
<dbReference type="EMBL" id="CAJOBJ010031615">
    <property type="protein sequence ID" value="CAF4276628.1"/>
    <property type="molecule type" value="Genomic_DNA"/>
</dbReference>
<dbReference type="Proteomes" id="UP000663824">
    <property type="component" value="Unassembled WGS sequence"/>
</dbReference>
<evidence type="ECO:0000313" key="2">
    <source>
        <dbReference type="EMBL" id="CAF1327826.1"/>
    </source>
</evidence>
<dbReference type="EMBL" id="CAJNOV010012346">
    <property type="protein sequence ID" value="CAF1482192.1"/>
    <property type="molecule type" value="Genomic_DNA"/>
</dbReference>
<name>A0A815RUU9_9BILA</name>
<dbReference type="EMBL" id="CAJOBH010006339">
    <property type="protein sequence ID" value="CAF4053074.1"/>
    <property type="molecule type" value="Genomic_DNA"/>
</dbReference>
<dbReference type="Proteomes" id="UP000663834">
    <property type="component" value="Unassembled WGS sequence"/>
</dbReference>
<feature type="chain" id="PRO_5036228694" evidence="1">
    <location>
        <begin position="21"/>
        <end position="111"/>
    </location>
</feature>
<gene>
    <name evidence="6" type="ORF">BYL167_LOCUS16527</name>
    <name evidence="3" type="ORF">CJN711_LOCUS26226</name>
    <name evidence="7" type="ORF">GIL414_LOCUS24796</name>
    <name evidence="2" type="ORF">KQP761_LOCUS6080</name>
    <name evidence="4" type="ORF">MBJ925_LOCUS34448</name>
    <name evidence="5" type="ORF">SMN809_LOCUS9636</name>
</gene>
<protein>
    <submittedName>
        <fullName evidence="3">Uncharacterized protein</fullName>
    </submittedName>
</protein>
<sequence>MKSYCIFVVLAFLLFSNAHTSPLKANDVDIGQELVPQERMLSEALATVVSKTTAILGPVVAPFVACMGTSFTLKCSHKMLECAIRGKAAWQCIGGLMCGGKSTLGCIKSPF</sequence>
<evidence type="ECO:0000313" key="4">
    <source>
        <dbReference type="EMBL" id="CAF2182761.1"/>
    </source>
</evidence>
<evidence type="ECO:0000313" key="6">
    <source>
        <dbReference type="EMBL" id="CAF4053074.1"/>
    </source>
</evidence>
<evidence type="ECO:0000256" key="1">
    <source>
        <dbReference type="SAM" id="SignalP"/>
    </source>
</evidence>
<proteinExistence type="predicted"/>
<dbReference type="Proteomes" id="UP000681967">
    <property type="component" value="Unassembled WGS sequence"/>
</dbReference>
<dbReference type="AlphaFoldDB" id="A0A815RUU9"/>
<feature type="signal peptide" evidence="1">
    <location>
        <begin position="1"/>
        <end position="20"/>
    </location>
</feature>
<evidence type="ECO:0000313" key="8">
    <source>
        <dbReference type="Proteomes" id="UP000663855"/>
    </source>
</evidence>
<dbReference type="EMBL" id="CAJNRE010018868">
    <property type="protein sequence ID" value="CAF2182761.1"/>
    <property type="molecule type" value="Genomic_DNA"/>
</dbReference>
<evidence type="ECO:0000313" key="5">
    <source>
        <dbReference type="EMBL" id="CAF3958169.1"/>
    </source>
</evidence>
<evidence type="ECO:0000313" key="7">
    <source>
        <dbReference type="EMBL" id="CAF4276628.1"/>
    </source>
</evidence>
<dbReference type="Proteomes" id="UP000681720">
    <property type="component" value="Unassembled WGS sequence"/>
</dbReference>
<dbReference type="Proteomes" id="UP000663855">
    <property type="component" value="Unassembled WGS sequence"/>
</dbReference>
<dbReference type="EMBL" id="CAJOBI010003154">
    <property type="protein sequence ID" value="CAF3958169.1"/>
    <property type="molecule type" value="Genomic_DNA"/>
</dbReference>
<accession>A0A815RUU9</accession>
<organism evidence="3 8">
    <name type="scientific">Rotaria magnacalcarata</name>
    <dbReference type="NCBI Taxonomy" id="392030"/>
    <lineage>
        <taxon>Eukaryota</taxon>
        <taxon>Metazoa</taxon>
        <taxon>Spiralia</taxon>
        <taxon>Gnathifera</taxon>
        <taxon>Rotifera</taxon>
        <taxon>Eurotatoria</taxon>
        <taxon>Bdelloidea</taxon>
        <taxon>Philodinida</taxon>
        <taxon>Philodinidae</taxon>
        <taxon>Rotaria</taxon>
    </lineage>
</organism>
<dbReference type="EMBL" id="CAJNOW010001740">
    <property type="protein sequence ID" value="CAF1327826.1"/>
    <property type="molecule type" value="Genomic_DNA"/>
</dbReference>
<keyword evidence="1" id="KW-0732">Signal</keyword>
<dbReference type="Proteomes" id="UP000676336">
    <property type="component" value="Unassembled WGS sequence"/>
</dbReference>